<keyword evidence="3" id="KW-1185">Reference proteome</keyword>
<dbReference type="STRING" id="307972.A0A2G8JFJ2"/>
<feature type="compositionally biased region" description="Basic and acidic residues" evidence="1">
    <location>
        <begin position="107"/>
        <end position="121"/>
    </location>
</feature>
<evidence type="ECO:0000313" key="2">
    <source>
        <dbReference type="EMBL" id="PIK34521.1"/>
    </source>
</evidence>
<gene>
    <name evidence="2" type="ORF">BSL78_28659</name>
</gene>
<feature type="compositionally biased region" description="Basic and acidic residues" evidence="1">
    <location>
        <begin position="162"/>
        <end position="174"/>
    </location>
</feature>
<feature type="compositionally biased region" description="Basic and acidic residues" evidence="1">
    <location>
        <begin position="135"/>
        <end position="147"/>
    </location>
</feature>
<proteinExistence type="predicted"/>
<feature type="compositionally biased region" description="Basic and acidic residues" evidence="1">
    <location>
        <begin position="182"/>
        <end position="191"/>
    </location>
</feature>
<protein>
    <submittedName>
        <fullName evidence="2">Putative conserved oligomeric Golgi complex subunit 8-like</fullName>
    </submittedName>
</protein>
<dbReference type="EMBL" id="MRZV01002150">
    <property type="protein sequence ID" value="PIK34521.1"/>
    <property type="molecule type" value="Genomic_DNA"/>
</dbReference>
<organism evidence="2 3">
    <name type="scientific">Stichopus japonicus</name>
    <name type="common">Sea cucumber</name>
    <dbReference type="NCBI Taxonomy" id="307972"/>
    <lineage>
        <taxon>Eukaryota</taxon>
        <taxon>Metazoa</taxon>
        <taxon>Echinodermata</taxon>
        <taxon>Eleutherozoa</taxon>
        <taxon>Echinozoa</taxon>
        <taxon>Holothuroidea</taxon>
        <taxon>Aspidochirotacea</taxon>
        <taxon>Aspidochirotida</taxon>
        <taxon>Stichopodidae</taxon>
        <taxon>Apostichopus</taxon>
    </lineage>
</organism>
<comment type="caution">
    <text evidence="2">The sequence shown here is derived from an EMBL/GenBank/DDBJ whole genome shotgun (WGS) entry which is preliminary data.</text>
</comment>
<reference evidence="2 3" key="1">
    <citation type="journal article" date="2017" name="PLoS Biol.">
        <title>The sea cucumber genome provides insights into morphological evolution and visceral regeneration.</title>
        <authorList>
            <person name="Zhang X."/>
            <person name="Sun L."/>
            <person name="Yuan J."/>
            <person name="Sun Y."/>
            <person name="Gao Y."/>
            <person name="Zhang L."/>
            <person name="Li S."/>
            <person name="Dai H."/>
            <person name="Hamel J.F."/>
            <person name="Liu C."/>
            <person name="Yu Y."/>
            <person name="Liu S."/>
            <person name="Lin W."/>
            <person name="Guo K."/>
            <person name="Jin S."/>
            <person name="Xu P."/>
            <person name="Storey K.B."/>
            <person name="Huan P."/>
            <person name="Zhang T."/>
            <person name="Zhou Y."/>
            <person name="Zhang J."/>
            <person name="Lin C."/>
            <person name="Li X."/>
            <person name="Xing L."/>
            <person name="Huo D."/>
            <person name="Sun M."/>
            <person name="Wang L."/>
            <person name="Mercier A."/>
            <person name="Li F."/>
            <person name="Yang H."/>
            <person name="Xiang J."/>
        </authorList>
    </citation>
    <scope>NUCLEOTIDE SEQUENCE [LARGE SCALE GENOMIC DNA]</scope>
    <source>
        <strain evidence="2">Shaxun</strain>
        <tissue evidence="2">Muscle</tissue>
    </source>
</reference>
<accession>A0A2G8JFJ2</accession>
<evidence type="ECO:0000256" key="1">
    <source>
        <dbReference type="SAM" id="MobiDB-lite"/>
    </source>
</evidence>
<feature type="compositionally biased region" description="Gly residues" evidence="1">
    <location>
        <begin position="205"/>
        <end position="214"/>
    </location>
</feature>
<dbReference type="AlphaFoldDB" id="A0A2G8JFJ2"/>
<name>A0A2G8JFJ2_STIJA</name>
<feature type="region of interest" description="Disordered" evidence="1">
    <location>
        <begin position="107"/>
        <end position="238"/>
    </location>
</feature>
<evidence type="ECO:0000313" key="3">
    <source>
        <dbReference type="Proteomes" id="UP000230750"/>
    </source>
</evidence>
<dbReference type="Proteomes" id="UP000230750">
    <property type="component" value="Unassembled WGS sequence"/>
</dbReference>
<feature type="compositionally biased region" description="Acidic residues" evidence="1">
    <location>
        <begin position="125"/>
        <end position="134"/>
    </location>
</feature>
<sequence>MTLFSKFIVSHLPLCKAIHVKGNSELKRAHLVLERGSSFQGFCETIANQLVPYMGRCLQALFPQSVIAQTMGLTVAELQKWGTVGILNISNIISEMDHLLPKKDSEIADTASETRNKRDDLSQIPEEDEEEEEKDSTKEADMEERVSGQRVNFEVGDEDGDNPERESVRELSKIDEEEEDRSAETEQEKGNGIDQGTVSSTAEGEPGGGDGGLLEGDEGEGEGKGRRGRTGMVTERLG</sequence>